<dbReference type="Proteomes" id="UP001187734">
    <property type="component" value="Unassembled WGS sequence"/>
</dbReference>
<keyword evidence="1" id="KW-0175">Coiled coil</keyword>
<feature type="compositionally biased region" description="Polar residues" evidence="2">
    <location>
        <begin position="1"/>
        <end position="10"/>
    </location>
</feature>
<comment type="caution">
    <text evidence="3">The sequence shown here is derived from an EMBL/GenBank/DDBJ whole genome shotgun (WGS) entry which is preliminary data.</text>
</comment>
<gene>
    <name evidence="3" type="ORF">FTOL_10724</name>
</gene>
<protein>
    <submittedName>
        <fullName evidence="3">Uncharacterized protein</fullName>
    </submittedName>
</protein>
<name>A0AAE8MGU7_9HYPO</name>
<proteinExistence type="predicted"/>
<keyword evidence="4" id="KW-1185">Reference proteome</keyword>
<evidence type="ECO:0000256" key="2">
    <source>
        <dbReference type="SAM" id="MobiDB-lite"/>
    </source>
</evidence>
<dbReference type="AlphaFoldDB" id="A0AAE8MGU7"/>
<feature type="compositionally biased region" description="Basic and acidic residues" evidence="2">
    <location>
        <begin position="150"/>
        <end position="162"/>
    </location>
</feature>
<feature type="coiled-coil region" evidence="1">
    <location>
        <begin position="70"/>
        <end position="104"/>
    </location>
</feature>
<evidence type="ECO:0000256" key="1">
    <source>
        <dbReference type="SAM" id="Coils"/>
    </source>
</evidence>
<feature type="region of interest" description="Disordered" evidence="2">
    <location>
        <begin position="1"/>
        <end position="37"/>
    </location>
</feature>
<feature type="region of interest" description="Disordered" evidence="2">
    <location>
        <begin position="121"/>
        <end position="171"/>
    </location>
</feature>
<evidence type="ECO:0000313" key="4">
    <source>
        <dbReference type="Proteomes" id="UP001187734"/>
    </source>
</evidence>
<dbReference type="EMBL" id="ONZP01000435">
    <property type="protein sequence ID" value="SPJ84207.1"/>
    <property type="molecule type" value="Genomic_DNA"/>
</dbReference>
<sequence length="171" mass="19349">MSFTQPSGFSLPSPMEHPCPGQGDRSFDISPMGIDPSSNRHVESIQSVDQGFISSEVYGTLQDSTASQQVQVLLQLYLRLEARIARLRRDNRKLKERVRLCEKHRYPRRTRNWAWAYPKRPSTAVNTAPEPSKESHGTPRSSSQVIPCTPREKPVADEDRIAQTDSEDEGN</sequence>
<reference evidence="3" key="1">
    <citation type="submission" date="2018-03" db="EMBL/GenBank/DDBJ databases">
        <authorList>
            <person name="Guldener U."/>
        </authorList>
    </citation>
    <scope>NUCLEOTIDE SEQUENCE</scope>
</reference>
<accession>A0AAE8MGU7</accession>
<evidence type="ECO:0000313" key="3">
    <source>
        <dbReference type="EMBL" id="SPJ84207.1"/>
    </source>
</evidence>
<organism evidence="3 4">
    <name type="scientific">Fusarium torulosum</name>
    <dbReference type="NCBI Taxonomy" id="33205"/>
    <lineage>
        <taxon>Eukaryota</taxon>
        <taxon>Fungi</taxon>
        <taxon>Dikarya</taxon>
        <taxon>Ascomycota</taxon>
        <taxon>Pezizomycotina</taxon>
        <taxon>Sordariomycetes</taxon>
        <taxon>Hypocreomycetidae</taxon>
        <taxon>Hypocreales</taxon>
        <taxon>Nectriaceae</taxon>
        <taxon>Fusarium</taxon>
    </lineage>
</organism>